<sequence>MIHSKLAQVLMVTAFSMPTVSLVAVQPASANGNNYGAIAYSTATGSHGYSYDYSTAQAAQNAALRYCENYSGTGDCKSLVVFQNACGALAQTPDNSAGSGWGVDRPTAESFALQSCRQFGPNCKITRWVCTSR</sequence>
<proteinExistence type="predicted"/>
<dbReference type="eggNOG" id="COG0515">
    <property type="taxonomic scope" value="Bacteria"/>
</dbReference>
<name>B0C5Q8_ACAM1</name>
<gene>
    <name evidence="3" type="ordered locus">AM1_3792</name>
</gene>
<dbReference type="STRING" id="329726.AM1_3792"/>
<feature type="signal peptide" evidence="1">
    <location>
        <begin position="1"/>
        <end position="30"/>
    </location>
</feature>
<evidence type="ECO:0000313" key="3">
    <source>
        <dbReference type="EMBL" id="ABW28779.1"/>
    </source>
</evidence>
<evidence type="ECO:0000259" key="2">
    <source>
        <dbReference type="Pfam" id="PF13827"/>
    </source>
</evidence>
<keyword evidence="1" id="KW-0732">Signal</keyword>
<feature type="domain" description="DUF4189" evidence="2">
    <location>
        <begin position="35"/>
        <end position="130"/>
    </location>
</feature>
<dbReference type="InterPro" id="IPR025240">
    <property type="entry name" value="DUF4189"/>
</dbReference>
<dbReference type="HOGENOM" id="CLU_157024_0_0_3"/>
<reference evidence="3 4" key="1">
    <citation type="journal article" date="2008" name="Proc. Natl. Acad. Sci. U.S.A.">
        <title>Niche adaptation and genome expansion in the chlorophyll d-producing cyanobacterium Acaryochloris marina.</title>
        <authorList>
            <person name="Swingley W.D."/>
            <person name="Chen M."/>
            <person name="Cheung P.C."/>
            <person name="Conrad A.L."/>
            <person name="Dejesa L.C."/>
            <person name="Hao J."/>
            <person name="Honchak B.M."/>
            <person name="Karbach L.E."/>
            <person name="Kurdoglu A."/>
            <person name="Lahiri S."/>
            <person name="Mastrian S.D."/>
            <person name="Miyashita H."/>
            <person name="Page L."/>
            <person name="Ramakrishna P."/>
            <person name="Satoh S."/>
            <person name="Sattley W.M."/>
            <person name="Shimada Y."/>
            <person name="Taylor H.L."/>
            <person name="Tomo T."/>
            <person name="Tsuchiya T."/>
            <person name="Wang Z.T."/>
            <person name="Raymond J."/>
            <person name="Mimuro M."/>
            <person name="Blankenship R.E."/>
            <person name="Touchman J.W."/>
        </authorList>
    </citation>
    <scope>NUCLEOTIDE SEQUENCE [LARGE SCALE GENOMIC DNA]</scope>
    <source>
        <strain evidence="4">MBIC 11017</strain>
    </source>
</reference>
<organism evidence="3 4">
    <name type="scientific">Acaryochloris marina (strain MBIC 11017)</name>
    <dbReference type="NCBI Taxonomy" id="329726"/>
    <lineage>
        <taxon>Bacteria</taxon>
        <taxon>Bacillati</taxon>
        <taxon>Cyanobacteriota</taxon>
        <taxon>Cyanophyceae</taxon>
        <taxon>Acaryochloridales</taxon>
        <taxon>Acaryochloridaceae</taxon>
        <taxon>Acaryochloris</taxon>
    </lineage>
</organism>
<dbReference type="RefSeq" id="WP_012164154.1">
    <property type="nucleotide sequence ID" value="NC_009925.1"/>
</dbReference>
<accession>B0C5Q8</accession>
<evidence type="ECO:0000256" key="1">
    <source>
        <dbReference type="SAM" id="SignalP"/>
    </source>
</evidence>
<dbReference type="AlphaFoldDB" id="B0C5Q8"/>
<dbReference type="Proteomes" id="UP000000268">
    <property type="component" value="Chromosome"/>
</dbReference>
<protein>
    <recommendedName>
        <fullName evidence="2">DUF4189 domain-containing protein</fullName>
    </recommendedName>
</protein>
<dbReference type="EMBL" id="CP000828">
    <property type="protein sequence ID" value="ABW28779.1"/>
    <property type="molecule type" value="Genomic_DNA"/>
</dbReference>
<dbReference type="KEGG" id="amr:AM1_3792"/>
<feature type="chain" id="PRO_5002748010" description="DUF4189 domain-containing protein" evidence="1">
    <location>
        <begin position="31"/>
        <end position="133"/>
    </location>
</feature>
<dbReference type="Pfam" id="PF13827">
    <property type="entry name" value="DUF4189"/>
    <property type="match status" value="1"/>
</dbReference>
<keyword evidence="4" id="KW-1185">Reference proteome</keyword>
<dbReference type="OrthoDB" id="8448441at2"/>
<evidence type="ECO:0000313" key="4">
    <source>
        <dbReference type="Proteomes" id="UP000000268"/>
    </source>
</evidence>